<evidence type="ECO:0000313" key="5">
    <source>
        <dbReference type="Proteomes" id="UP000006728"/>
    </source>
</evidence>
<dbReference type="NCBIfam" id="TIGR00254">
    <property type="entry name" value="GGDEF"/>
    <property type="match status" value="1"/>
</dbReference>
<organism evidence="4 5">
    <name type="scientific">Saccharopolyspora erythraea (strain ATCC 11635 / DSM 40517 / JCM 4748 / NBRC 13426 / NCIMB 8594 / NRRL 2338)</name>
    <dbReference type="NCBI Taxonomy" id="405948"/>
    <lineage>
        <taxon>Bacteria</taxon>
        <taxon>Bacillati</taxon>
        <taxon>Actinomycetota</taxon>
        <taxon>Actinomycetes</taxon>
        <taxon>Pseudonocardiales</taxon>
        <taxon>Pseudonocardiaceae</taxon>
        <taxon>Saccharopolyspora</taxon>
    </lineage>
</organism>
<dbReference type="InterPro" id="IPR001633">
    <property type="entry name" value="EAL_dom"/>
</dbReference>
<dbReference type="KEGG" id="sen:SACE_2003"/>
<feature type="domain" description="GGDEF" evidence="3">
    <location>
        <begin position="302"/>
        <end position="436"/>
    </location>
</feature>
<dbReference type="SMART" id="SM00052">
    <property type="entry name" value="EAL"/>
    <property type="match status" value="1"/>
</dbReference>
<dbReference type="EMBL" id="AM420293">
    <property type="protein sequence ID" value="CAM01313.1"/>
    <property type="molecule type" value="Genomic_DNA"/>
</dbReference>
<dbReference type="PROSITE" id="PS50887">
    <property type="entry name" value="GGDEF"/>
    <property type="match status" value="1"/>
</dbReference>
<dbReference type="CDD" id="cd00130">
    <property type="entry name" value="PAS"/>
    <property type="match status" value="1"/>
</dbReference>
<dbReference type="InterPro" id="IPR013656">
    <property type="entry name" value="PAS_4"/>
</dbReference>
<dbReference type="OrthoDB" id="23692at2"/>
<dbReference type="PANTHER" id="PTHR44757">
    <property type="entry name" value="DIGUANYLATE CYCLASE DGCP"/>
    <property type="match status" value="1"/>
</dbReference>
<dbReference type="eggNOG" id="COG5001">
    <property type="taxonomic scope" value="Bacteria"/>
</dbReference>
<dbReference type="SUPFAM" id="SSF55073">
    <property type="entry name" value="Nucleotide cyclase"/>
    <property type="match status" value="1"/>
</dbReference>
<sequence>MRPAGMSGPHRAELAKRWTREIINTSYVPMARQDLEAFLADRLDELATAMTGGDASADLAAGVGERMVGIHLTNTTAVARTLRLLAAELPRLVAEAEPGRINAVLGALGAGYARRLRERTLAEQEVIKQAVLRARDAAEEALRASEARSRAVFVSSALGIAIAGLDGTIDEVNPSMEQIFDGVGTQLVGGTLFDLVDEDWLADLRTADAELAAGETERFQRDLRYTRPDGAHIWTQLSASLVRDARGEPGYQILLYEDITERHMLQEQFRRQATHDPLTGLANRTLLKTRLDSALEQTYPGRRVGLCYFDLDGFKAVNDSLGHPIGDDLLRAIAHRIQTVTGQEGMLTARMGGDEFVVLTPDSQGTAGQLELVERMLAEITRPVHIGGHELTASASVGVVEREVAGTSPDELLRDADITLYRAKAAGRDQWTLFDPERNADARMRFKLSAAMPAALQQNDLFVEYEPIVWLETGAVVGVDARLRWDHAELGELGEEIFVGLAEETGMIARLGSWMLERVCEHALAWVRRFGQAAPVAGVNLSERHFRDPELVGDLQRILRTSGLPPRHLALGVPESALFDHGGDPLDALEILAEMGVRPAIYDFGRDHALVPRLRPLPLNAVQITGEYLDSFAEPGGPDPLDEHLVFSLVESARLLRLPVVARGVHTDEQAKRLQRLGVRGVQGPYTGGPASAGEIAGMIGR</sequence>
<dbReference type="Pfam" id="PF08448">
    <property type="entry name" value="PAS_4"/>
    <property type="match status" value="1"/>
</dbReference>
<dbReference type="SMART" id="SM00267">
    <property type="entry name" value="GGDEF"/>
    <property type="match status" value="1"/>
</dbReference>
<dbReference type="STRING" id="405948.SACE_2003"/>
<dbReference type="InterPro" id="IPR000700">
    <property type="entry name" value="PAS-assoc_C"/>
</dbReference>
<dbReference type="Pfam" id="PF00563">
    <property type="entry name" value="EAL"/>
    <property type="match status" value="1"/>
</dbReference>
<dbReference type="Gene3D" id="3.30.70.270">
    <property type="match status" value="1"/>
</dbReference>
<dbReference type="InterPro" id="IPR043128">
    <property type="entry name" value="Rev_trsase/Diguanyl_cyclase"/>
</dbReference>
<reference evidence="4 5" key="1">
    <citation type="journal article" date="2007" name="Nat. Biotechnol.">
        <title>Complete genome sequence of the erythromycin-producing bacterium Saccharopolyspora erythraea NRRL23338.</title>
        <authorList>
            <person name="Oliynyk M."/>
            <person name="Samborskyy M."/>
            <person name="Lester J.B."/>
            <person name="Mironenko T."/>
            <person name="Scott N."/>
            <person name="Dickens S."/>
            <person name="Haydock S.F."/>
            <person name="Leadlay P.F."/>
        </authorList>
    </citation>
    <scope>NUCLEOTIDE SEQUENCE [LARGE SCALE GENOMIC DNA]</scope>
    <source>
        <strain evidence="5">ATCC 11635 / DSM 40517 / JCM 4748 / NBRC 13426 / NCIMB 8594 / NRRL 2338</strain>
    </source>
</reference>
<dbReference type="InterPro" id="IPR000014">
    <property type="entry name" value="PAS"/>
</dbReference>
<dbReference type="InterPro" id="IPR035919">
    <property type="entry name" value="EAL_sf"/>
</dbReference>
<dbReference type="SUPFAM" id="SSF141868">
    <property type="entry name" value="EAL domain-like"/>
    <property type="match status" value="1"/>
</dbReference>
<evidence type="ECO:0000259" key="3">
    <source>
        <dbReference type="PROSITE" id="PS50887"/>
    </source>
</evidence>
<gene>
    <name evidence="4" type="ordered locus">SACE_2003</name>
</gene>
<dbReference type="InterPro" id="IPR029787">
    <property type="entry name" value="Nucleotide_cyclase"/>
</dbReference>
<dbReference type="AlphaFoldDB" id="A4FB88"/>
<dbReference type="InterPro" id="IPR000160">
    <property type="entry name" value="GGDEF_dom"/>
</dbReference>
<dbReference type="SMART" id="SM00091">
    <property type="entry name" value="PAS"/>
    <property type="match status" value="1"/>
</dbReference>
<dbReference type="InterPro" id="IPR001610">
    <property type="entry name" value="PAC"/>
</dbReference>
<dbReference type="SMART" id="SM00086">
    <property type="entry name" value="PAC"/>
    <property type="match status" value="1"/>
</dbReference>
<evidence type="ECO:0000259" key="1">
    <source>
        <dbReference type="PROSITE" id="PS50113"/>
    </source>
</evidence>
<accession>A4FB88</accession>
<dbReference type="PROSITE" id="PS50113">
    <property type="entry name" value="PAC"/>
    <property type="match status" value="1"/>
</dbReference>
<dbReference type="eggNOG" id="COG2202">
    <property type="taxonomic scope" value="Bacteria"/>
</dbReference>
<dbReference type="PROSITE" id="PS50883">
    <property type="entry name" value="EAL"/>
    <property type="match status" value="1"/>
</dbReference>
<dbReference type="HOGENOM" id="CLU_000445_70_50_11"/>
<feature type="domain" description="PAC" evidence="1">
    <location>
        <begin position="219"/>
        <end position="271"/>
    </location>
</feature>
<evidence type="ECO:0000313" key="4">
    <source>
        <dbReference type="EMBL" id="CAM01313.1"/>
    </source>
</evidence>
<dbReference type="Pfam" id="PF00990">
    <property type="entry name" value="GGDEF"/>
    <property type="match status" value="1"/>
</dbReference>
<dbReference type="CDD" id="cd01948">
    <property type="entry name" value="EAL"/>
    <property type="match status" value="1"/>
</dbReference>
<dbReference type="Proteomes" id="UP000006728">
    <property type="component" value="Chromosome"/>
</dbReference>
<dbReference type="SUPFAM" id="SSF55785">
    <property type="entry name" value="PYP-like sensor domain (PAS domain)"/>
    <property type="match status" value="1"/>
</dbReference>
<keyword evidence="5" id="KW-1185">Reference proteome</keyword>
<dbReference type="InterPro" id="IPR035965">
    <property type="entry name" value="PAS-like_dom_sf"/>
</dbReference>
<dbReference type="Gene3D" id="3.30.450.20">
    <property type="entry name" value="PAS domain"/>
    <property type="match status" value="1"/>
</dbReference>
<dbReference type="CDD" id="cd01949">
    <property type="entry name" value="GGDEF"/>
    <property type="match status" value="1"/>
</dbReference>
<protein>
    <submittedName>
        <fullName evidence="4">Diguanylate cyclase/phosphodiesterase (GGDEF &amp; EAL domains) with PAS/PAC sensor(S)</fullName>
    </submittedName>
</protein>
<dbReference type="InterPro" id="IPR052155">
    <property type="entry name" value="Biofilm_reg_signaling"/>
</dbReference>
<dbReference type="Gene3D" id="3.20.20.450">
    <property type="entry name" value="EAL domain"/>
    <property type="match status" value="1"/>
</dbReference>
<evidence type="ECO:0000259" key="2">
    <source>
        <dbReference type="PROSITE" id="PS50883"/>
    </source>
</evidence>
<dbReference type="NCBIfam" id="TIGR00229">
    <property type="entry name" value="sensory_box"/>
    <property type="match status" value="1"/>
</dbReference>
<feature type="domain" description="EAL" evidence="2">
    <location>
        <begin position="445"/>
        <end position="702"/>
    </location>
</feature>
<dbReference type="PANTHER" id="PTHR44757:SF2">
    <property type="entry name" value="BIOFILM ARCHITECTURE MAINTENANCE PROTEIN MBAA"/>
    <property type="match status" value="1"/>
</dbReference>
<name>A4FB88_SACEN</name>
<proteinExistence type="predicted"/>